<gene>
    <name evidence="2" type="ORF">B0H17DRAFT_1215280</name>
</gene>
<dbReference type="AlphaFoldDB" id="A0AAD7G194"/>
<organism evidence="2 3">
    <name type="scientific">Mycena rosella</name>
    <name type="common">Pink bonnet</name>
    <name type="synonym">Agaricus rosellus</name>
    <dbReference type="NCBI Taxonomy" id="1033263"/>
    <lineage>
        <taxon>Eukaryota</taxon>
        <taxon>Fungi</taxon>
        <taxon>Dikarya</taxon>
        <taxon>Basidiomycota</taxon>
        <taxon>Agaricomycotina</taxon>
        <taxon>Agaricomycetes</taxon>
        <taxon>Agaricomycetidae</taxon>
        <taxon>Agaricales</taxon>
        <taxon>Marasmiineae</taxon>
        <taxon>Mycenaceae</taxon>
        <taxon>Mycena</taxon>
    </lineage>
</organism>
<dbReference type="PANTHER" id="PTHR10937">
    <property type="entry name" value="GLUCOSAMINE--FRUCTOSE-6-PHOSPHATE AMINOTRANSFERASE, ISOMERIZING"/>
    <property type="match status" value="1"/>
</dbReference>
<evidence type="ECO:0000313" key="2">
    <source>
        <dbReference type="EMBL" id="KAJ7649587.1"/>
    </source>
</evidence>
<evidence type="ECO:0000313" key="3">
    <source>
        <dbReference type="Proteomes" id="UP001221757"/>
    </source>
</evidence>
<accession>A0AAD7G194</accession>
<evidence type="ECO:0000259" key="1">
    <source>
        <dbReference type="Pfam" id="PF01380"/>
    </source>
</evidence>
<dbReference type="Proteomes" id="UP001221757">
    <property type="component" value="Unassembled WGS sequence"/>
</dbReference>
<protein>
    <recommendedName>
        <fullName evidence="1">SIS domain-containing protein</fullName>
    </recommendedName>
</protein>
<dbReference type="InterPro" id="IPR046348">
    <property type="entry name" value="SIS_dom_sf"/>
</dbReference>
<name>A0AAD7G194_MYCRO</name>
<dbReference type="Gene3D" id="3.40.50.10490">
    <property type="entry name" value="Glucose-6-phosphate isomerase like protein, domain 1"/>
    <property type="match status" value="1"/>
</dbReference>
<proteinExistence type="predicted"/>
<dbReference type="GO" id="GO:0006002">
    <property type="term" value="P:fructose 6-phosphate metabolic process"/>
    <property type="evidence" value="ECO:0007669"/>
    <property type="project" value="TreeGrafter"/>
</dbReference>
<dbReference type="SUPFAM" id="SSF53697">
    <property type="entry name" value="SIS domain"/>
    <property type="match status" value="1"/>
</dbReference>
<dbReference type="InterPro" id="IPR029055">
    <property type="entry name" value="Ntn_hydrolases_N"/>
</dbReference>
<keyword evidence="3" id="KW-1185">Reference proteome</keyword>
<dbReference type="GO" id="GO:0004360">
    <property type="term" value="F:glutamine-fructose-6-phosphate transaminase (isomerizing) activity"/>
    <property type="evidence" value="ECO:0007669"/>
    <property type="project" value="TreeGrafter"/>
</dbReference>
<dbReference type="GO" id="GO:0006487">
    <property type="term" value="P:protein N-linked glycosylation"/>
    <property type="evidence" value="ECO:0007669"/>
    <property type="project" value="TreeGrafter"/>
</dbReference>
<dbReference type="EMBL" id="JARKIE010000363">
    <property type="protein sequence ID" value="KAJ7649587.1"/>
    <property type="molecule type" value="Genomic_DNA"/>
</dbReference>
<sequence length="283" mass="31630">MSSSLASVSSSTAVKAAFTASLFKSTHYPNEVVTARRGSPLLIGVKTDKKLKVDFVDVDFARQDNDAKVDSLQPQLPGSMLVPPTISPKFLRTQSHTFMSEDGLPQPIKFYIALDAAAVIEHTKCVLYLEDNIAHIAEGKLHIHRLRRTDSDGKEQTAAQAAHRHHAGRLRMYLPMMRRCRHILFIACGTSYHSCLATRTIFEELTEIPVSVELAADFLDRKTPIFRDDMCVPQPERGDGGHDFGAAYIVLLLMALQLSEDRISFSERQNQIIDRLHTMRAAT</sequence>
<dbReference type="GO" id="GO:0006047">
    <property type="term" value="P:UDP-N-acetylglucosamine metabolic process"/>
    <property type="evidence" value="ECO:0007669"/>
    <property type="project" value="TreeGrafter"/>
</dbReference>
<comment type="caution">
    <text evidence="2">The sequence shown here is derived from an EMBL/GenBank/DDBJ whole genome shotgun (WGS) entry which is preliminary data.</text>
</comment>
<dbReference type="GO" id="GO:0097367">
    <property type="term" value="F:carbohydrate derivative binding"/>
    <property type="evidence" value="ECO:0007669"/>
    <property type="project" value="InterPro"/>
</dbReference>
<dbReference type="PANTHER" id="PTHR10937:SF0">
    <property type="entry name" value="GLUTAMINE--FRUCTOSE-6-PHOSPHATE TRANSAMINASE (ISOMERIZING)"/>
    <property type="match status" value="1"/>
</dbReference>
<feature type="domain" description="SIS" evidence="1">
    <location>
        <begin position="176"/>
        <end position="232"/>
    </location>
</feature>
<dbReference type="Pfam" id="PF01380">
    <property type="entry name" value="SIS"/>
    <property type="match status" value="1"/>
</dbReference>
<reference evidence="2" key="1">
    <citation type="submission" date="2023-03" db="EMBL/GenBank/DDBJ databases">
        <title>Massive genome expansion in bonnet fungi (Mycena s.s.) driven by repeated elements and novel gene families across ecological guilds.</title>
        <authorList>
            <consortium name="Lawrence Berkeley National Laboratory"/>
            <person name="Harder C.B."/>
            <person name="Miyauchi S."/>
            <person name="Viragh M."/>
            <person name="Kuo A."/>
            <person name="Thoen E."/>
            <person name="Andreopoulos B."/>
            <person name="Lu D."/>
            <person name="Skrede I."/>
            <person name="Drula E."/>
            <person name="Henrissat B."/>
            <person name="Morin E."/>
            <person name="Kohler A."/>
            <person name="Barry K."/>
            <person name="LaButti K."/>
            <person name="Morin E."/>
            <person name="Salamov A."/>
            <person name="Lipzen A."/>
            <person name="Mereny Z."/>
            <person name="Hegedus B."/>
            <person name="Baldrian P."/>
            <person name="Stursova M."/>
            <person name="Weitz H."/>
            <person name="Taylor A."/>
            <person name="Grigoriev I.V."/>
            <person name="Nagy L.G."/>
            <person name="Martin F."/>
            <person name="Kauserud H."/>
        </authorList>
    </citation>
    <scope>NUCLEOTIDE SEQUENCE</scope>
    <source>
        <strain evidence="2">CBHHK067</strain>
    </source>
</reference>
<dbReference type="InterPro" id="IPR001347">
    <property type="entry name" value="SIS_dom"/>
</dbReference>
<dbReference type="Gene3D" id="3.60.20.10">
    <property type="entry name" value="Glutamine Phosphoribosylpyrophosphate, subunit 1, domain 1"/>
    <property type="match status" value="1"/>
</dbReference>